<sequence length="119" mass="12982">MALLESNELYVWGYNAEGQLGLGNTVRSLIPIVNPNTESLSISKIFAGYLSASALITTDNKIYVWGYSAYGRLGFPASMNTPKELPTSINNEYNDIVFGDYHTLIGTKEGYIYGIGSNA</sequence>
<dbReference type="PANTHER" id="PTHR22872">
    <property type="entry name" value="BTK-BINDING PROTEIN-RELATED"/>
    <property type="match status" value="1"/>
</dbReference>
<proteinExistence type="predicted"/>
<evidence type="ECO:0000313" key="3">
    <source>
        <dbReference type="Proteomes" id="UP000289841"/>
    </source>
</evidence>
<dbReference type="InterPro" id="IPR009091">
    <property type="entry name" value="RCC1/BLIP-II"/>
</dbReference>
<dbReference type="InterPro" id="IPR051625">
    <property type="entry name" value="Signaling_Regulatory_Domain"/>
</dbReference>
<dbReference type="Gene3D" id="2.130.10.30">
    <property type="entry name" value="Regulator of chromosome condensation 1/beta-lactamase-inhibitor protein II"/>
    <property type="match status" value="1"/>
</dbReference>
<dbReference type="Proteomes" id="UP000289841">
    <property type="component" value="Chromosome"/>
</dbReference>
<dbReference type="SUPFAM" id="SSF50985">
    <property type="entry name" value="RCC1/BLIP-II"/>
    <property type="match status" value="1"/>
</dbReference>
<evidence type="ECO:0000313" key="2">
    <source>
        <dbReference type="EMBL" id="VEU79970.1"/>
    </source>
</evidence>
<dbReference type="Pfam" id="PF00415">
    <property type="entry name" value="RCC1"/>
    <property type="match status" value="2"/>
</dbReference>
<accession>A0A449BCC6</accession>
<gene>
    <name evidence="2" type="ORF">NCTC10138_00323</name>
</gene>
<evidence type="ECO:0000256" key="1">
    <source>
        <dbReference type="ARBA" id="ARBA00022737"/>
    </source>
</evidence>
<dbReference type="InterPro" id="IPR000408">
    <property type="entry name" value="Reg_chr_condens"/>
</dbReference>
<keyword evidence="3" id="KW-1185">Reference proteome</keyword>
<dbReference type="EMBL" id="LR215048">
    <property type="protein sequence ID" value="VEU79970.1"/>
    <property type="molecule type" value="Genomic_DNA"/>
</dbReference>
<keyword evidence="1" id="KW-0677">Repeat</keyword>
<dbReference type="STRING" id="1278311.GCA_000428705_00433"/>
<protein>
    <submittedName>
        <fullName evidence="2">Cell cycle control protein</fullName>
    </submittedName>
</protein>
<dbReference type="PROSITE" id="PS50012">
    <property type="entry name" value="RCC1_3"/>
    <property type="match status" value="2"/>
</dbReference>
<dbReference type="AlphaFoldDB" id="A0A449BCC6"/>
<name>A0A449BCC6_HAPAX</name>
<reference evidence="2 3" key="1">
    <citation type="submission" date="2019-01" db="EMBL/GenBank/DDBJ databases">
        <authorList>
            <consortium name="Pathogen Informatics"/>
        </authorList>
    </citation>
    <scope>NUCLEOTIDE SEQUENCE [LARGE SCALE GENOMIC DNA]</scope>
    <source>
        <strain evidence="2 3">NCTC10138</strain>
    </source>
</reference>
<organism evidence="2 3">
    <name type="scientific">Haploplasma axanthum</name>
    <name type="common">Acholeplasma axanthum</name>
    <dbReference type="NCBI Taxonomy" id="29552"/>
    <lineage>
        <taxon>Bacteria</taxon>
        <taxon>Bacillati</taxon>
        <taxon>Mycoplasmatota</taxon>
        <taxon>Mollicutes</taxon>
        <taxon>Acholeplasmatales</taxon>
        <taxon>Acholeplasmataceae</taxon>
        <taxon>Haploplasma</taxon>
    </lineage>
</organism>
<dbReference type="KEGG" id="aaxa:NCTC10138_00323"/>